<dbReference type="RefSeq" id="XP_056072152.1">
    <property type="nucleotide sequence ID" value="XM_056214885.1"/>
</dbReference>
<gene>
    <name evidence="3" type="ORF">N0V89_006114</name>
</gene>
<dbReference type="AlphaFoldDB" id="A0A9W8XP66"/>
<keyword evidence="2" id="KW-0472">Membrane</keyword>
<sequence>MSFLITPVTQAILYQGSYNLWSNGFWKELFDDVGDLFDLGNRSVAQVLPDCLMAPSLTSPPNDTECIYKAASGEEFLTIRDVEFYGDDALVIWSIPRPDFEIASEKRFESPRLWKSTFPVNSVSPLLAIGALNILLTGSVPLSSRLTEGATTSAADPKAPYALPTLTITSFFHAALAFYGYTMWTETGVFSFALGTIGSGFFCAVALWCILFASSDGRISRKTGADKRTSGFPFKNTQAHSEQKKGR</sequence>
<keyword evidence="2" id="KW-1133">Transmembrane helix</keyword>
<feature type="region of interest" description="Disordered" evidence="1">
    <location>
        <begin position="223"/>
        <end position="247"/>
    </location>
</feature>
<comment type="caution">
    <text evidence="3">The sequence shown here is derived from an EMBL/GenBank/DDBJ whole genome shotgun (WGS) entry which is preliminary data.</text>
</comment>
<proteinExistence type="predicted"/>
<dbReference type="EMBL" id="JAPEUX010000004">
    <property type="protein sequence ID" value="KAJ4354378.1"/>
    <property type="molecule type" value="Genomic_DNA"/>
</dbReference>
<dbReference type="Proteomes" id="UP001140513">
    <property type="component" value="Unassembled WGS sequence"/>
</dbReference>
<organism evidence="3 4">
    <name type="scientific">Didymosphaeria variabile</name>
    <dbReference type="NCBI Taxonomy" id="1932322"/>
    <lineage>
        <taxon>Eukaryota</taxon>
        <taxon>Fungi</taxon>
        <taxon>Dikarya</taxon>
        <taxon>Ascomycota</taxon>
        <taxon>Pezizomycotina</taxon>
        <taxon>Dothideomycetes</taxon>
        <taxon>Pleosporomycetidae</taxon>
        <taxon>Pleosporales</taxon>
        <taxon>Massarineae</taxon>
        <taxon>Didymosphaeriaceae</taxon>
        <taxon>Didymosphaeria</taxon>
    </lineage>
</organism>
<dbReference type="OrthoDB" id="2550114at2759"/>
<feature type="transmembrane region" description="Helical" evidence="2">
    <location>
        <begin position="122"/>
        <end position="140"/>
    </location>
</feature>
<dbReference type="PANTHER" id="PTHR39605:SF1">
    <property type="entry name" value="MAJOR FACILITATOR SUPERFAMILY (MFS) PROFILE DOMAIN-CONTAINING PROTEIN"/>
    <property type="match status" value="1"/>
</dbReference>
<feature type="transmembrane region" description="Helical" evidence="2">
    <location>
        <begin position="161"/>
        <end position="184"/>
    </location>
</feature>
<evidence type="ECO:0000313" key="3">
    <source>
        <dbReference type="EMBL" id="KAJ4354378.1"/>
    </source>
</evidence>
<protein>
    <submittedName>
        <fullName evidence="3">Uncharacterized protein</fullName>
    </submittedName>
</protein>
<reference evidence="3" key="1">
    <citation type="submission" date="2022-10" db="EMBL/GenBank/DDBJ databases">
        <title>Tapping the CABI collections for fungal endophytes: first genome assemblies for Collariella, Neodidymelliopsis, Ascochyta clinopodiicola, Didymella pomorum, Didymosphaeria variabile, Neocosmospora piperis and Neocucurbitaria cava.</title>
        <authorList>
            <person name="Hill R."/>
        </authorList>
    </citation>
    <scope>NUCLEOTIDE SEQUENCE</scope>
    <source>
        <strain evidence="3">IMI 356815</strain>
    </source>
</reference>
<accession>A0A9W8XP66</accession>
<dbReference type="PANTHER" id="PTHR39605">
    <property type="entry name" value="MAJOR FACILITATOR SUPERFAMILY (MFS) PROFILE DOMAIN-CONTAINING PROTEIN"/>
    <property type="match status" value="1"/>
</dbReference>
<evidence type="ECO:0000256" key="2">
    <source>
        <dbReference type="SAM" id="Phobius"/>
    </source>
</evidence>
<dbReference type="GeneID" id="80909644"/>
<feature type="transmembrane region" description="Helical" evidence="2">
    <location>
        <begin position="190"/>
        <end position="213"/>
    </location>
</feature>
<evidence type="ECO:0000313" key="4">
    <source>
        <dbReference type="Proteomes" id="UP001140513"/>
    </source>
</evidence>
<name>A0A9W8XP66_9PLEO</name>
<keyword evidence="4" id="KW-1185">Reference proteome</keyword>
<keyword evidence="2" id="KW-0812">Transmembrane</keyword>
<evidence type="ECO:0000256" key="1">
    <source>
        <dbReference type="SAM" id="MobiDB-lite"/>
    </source>
</evidence>